<dbReference type="eggNOG" id="COG0697">
    <property type="taxonomic scope" value="Bacteria"/>
</dbReference>
<reference evidence="9 10" key="1">
    <citation type="journal article" date="2009" name="Stand. Genomic Sci.">
        <title>Complete genome sequence of Acidimicrobium ferrooxidans type strain (ICP).</title>
        <authorList>
            <person name="Clum A."/>
            <person name="Nolan M."/>
            <person name="Lang E."/>
            <person name="Glavina Del Rio T."/>
            <person name="Tice H."/>
            <person name="Copeland A."/>
            <person name="Cheng J.F."/>
            <person name="Lucas S."/>
            <person name="Chen F."/>
            <person name="Bruce D."/>
            <person name="Goodwin L."/>
            <person name="Pitluck S."/>
            <person name="Ivanova N."/>
            <person name="Mavrommatis K."/>
            <person name="Mikhailova N."/>
            <person name="Pati A."/>
            <person name="Chen A."/>
            <person name="Palaniappan K."/>
            <person name="Goker M."/>
            <person name="Spring S."/>
            <person name="Land M."/>
            <person name="Hauser L."/>
            <person name="Chang Y.J."/>
            <person name="Jeffries C.C."/>
            <person name="Chain P."/>
            <person name="Bristow J."/>
            <person name="Eisen J.A."/>
            <person name="Markowitz V."/>
            <person name="Hugenholtz P."/>
            <person name="Kyrpides N.C."/>
            <person name="Klenk H.P."/>
            <person name="Lapidus A."/>
        </authorList>
    </citation>
    <scope>NUCLEOTIDE SEQUENCE [LARGE SCALE GENOMIC DNA]</scope>
    <source>
        <strain evidence="10">DSM 10331 / JCM 15462 / NBRC 103882 / ICP</strain>
    </source>
</reference>
<dbReference type="PANTHER" id="PTHR32322">
    <property type="entry name" value="INNER MEMBRANE TRANSPORTER"/>
    <property type="match status" value="1"/>
</dbReference>
<name>C7M0Q4_ACIFD</name>
<accession>C7M0Q4</accession>
<evidence type="ECO:0000313" key="9">
    <source>
        <dbReference type="EMBL" id="ACU54562.1"/>
    </source>
</evidence>
<evidence type="ECO:0000256" key="5">
    <source>
        <dbReference type="ARBA" id="ARBA00022989"/>
    </source>
</evidence>
<protein>
    <recommendedName>
        <fullName evidence="8">EamA domain-containing protein</fullName>
    </recommendedName>
</protein>
<keyword evidence="3" id="KW-1003">Cell membrane</keyword>
<dbReference type="EMBL" id="CP001631">
    <property type="protein sequence ID" value="ACU54562.1"/>
    <property type="molecule type" value="Genomic_DNA"/>
</dbReference>
<feature type="transmembrane region" description="Helical" evidence="7">
    <location>
        <begin position="156"/>
        <end position="176"/>
    </location>
</feature>
<evidence type="ECO:0000256" key="3">
    <source>
        <dbReference type="ARBA" id="ARBA00022475"/>
    </source>
</evidence>
<dbReference type="SUPFAM" id="SSF103481">
    <property type="entry name" value="Multidrug resistance efflux transporter EmrE"/>
    <property type="match status" value="2"/>
</dbReference>
<feature type="transmembrane region" description="Helical" evidence="7">
    <location>
        <begin position="274"/>
        <end position="294"/>
    </location>
</feature>
<evidence type="ECO:0000256" key="6">
    <source>
        <dbReference type="ARBA" id="ARBA00023136"/>
    </source>
</evidence>
<feature type="transmembrane region" description="Helical" evidence="7">
    <location>
        <begin position="12"/>
        <end position="34"/>
    </location>
</feature>
<dbReference type="AlphaFoldDB" id="C7M0Q4"/>
<dbReference type="HOGENOM" id="CLU_033863_4_1_11"/>
<dbReference type="STRING" id="525909.Afer_1646"/>
<feature type="transmembrane region" description="Helical" evidence="7">
    <location>
        <begin position="71"/>
        <end position="88"/>
    </location>
</feature>
<dbReference type="Proteomes" id="UP000000771">
    <property type="component" value="Chromosome"/>
</dbReference>
<sequence>MNHLDHRQRTLGIIALAGASAIWGGMYVATAALMRQTPPLVVLELREAIAGLILVPIAWRSGRLRIARGDLALAAAIGIVGFTVSIGLQLEGTHIAGAALGSLITASSPVLIALLGRVWLRERLPWPKLVAILVAVGGVALIAGHPPGGPQVEPGIIDLAGAALAWAIYTVGSAHLTRRYDALGVLAIACIVGSVTSLPFALASASHAAHPLPTTLVAWLEVAYISIAGMALAFFLWNWGFGRVDAAVGGSMLLFQPLVGVVLGIVLLAEPITLTLVFGGFLVVAGVSGAVAIATPRVQLATNASPEAPQSGIRT</sequence>
<dbReference type="OrthoDB" id="5430053at2"/>
<dbReference type="GO" id="GO:0005886">
    <property type="term" value="C:plasma membrane"/>
    <property type="evidence" value="ECO:0007669"/>
    <property type="project" value="UniProtKB-SubCell"/>
</dbReference>
<dbReference type="PANTHER" id="PTHR32322:SF18">
    <property type="entry name" value="S-ADENOSYLMETHIONINE_S-ADENOSYLHOMOCYSTEINE TRANSPORTER"/>
    <property type="match status" value="1"/>
</dbReference>
<feature type="domain" description="EamA" evidence="8">
    <location>
        <begin position="11"/>
        <end position="143"/>
    </location>
</feature>
<evidence type="ECO:0000313" key="10">
    <source>
        <dbReference type="Proteomes" id="UP000000771"/>
    </source>
</evidence>
<evidence type="ECO:0000256" key="7">
    <source>
        <dbReference type="SAM" id="Phobius"/>
    </source>
</evidence>
<organism evidence="9 10">
    <name type="scientific">Acidimicrobium ferrooxidans (strain DSM 10331 / JCM 15462 / NBRC 103882 / ICP)</name>
    <dbReference type="NCBI Taxonomy" id="525909"/>
    <lineage>
        <taxon>Bacteria</taxon>
        <taxon>Bacillati</taxon>
        <taxon>Actinomycetota</taxon>
        <taxon>Acidimicrobiia</taxon>
        <taxon>Acidimicrobiales</taxon>
        <taxon>Acidimicrobiaceae</taxon>
        <taxon>Acidimicrobium</taxon>
    </lineage>
</organism>
<dbReference type="InterPro" id="IPR037185">
    <property type="entry name" value="EmrE-like"/>
</dbReference>
<feature type="transmembrane region" description="Helical" evidence="7">
    <location>
        <begin position="216"/>
        <end position="239"/>
    </location>
</feature>
<dbReference type="InterPro" id="IPR000620">
    <property type="entry name" value="EamA_dom"/>
</dbReference>
<evidence type="ECO:0000256" key="4">
    <source>
        <dbReference type="ARBA" id="ARBA00022692"/>
    </source>
</evidence>
<evidence type="ECO:0000256" key="2">
    <source>
        <dbReference type="ARBA" id="ARBA00007362"/>
    </source>
</evidence>
<comment type="subcellular location">
    <subcellularLocation>
        <location evidence="1">Cell membrane</location>
        <topology evidence="1">Multi-pass membrane protein</topology>
    </subcellularLocation>
</comment>
<dbReference type="RefSeq" id="WP_015799041.1">
    <property type="nucleotide sequence ID" value="NC_013124.1"/>
</dbReference>
<feature type="transmembrane region" description="Helical" evidence="7">
    <location>
        <begin position="94"/>
        <end position="114"/>
    </location>
</feature>
<feature type="transmembrane region" description="Helical" evidence="7">
    <location>
        <begin position="126"/>
        <end position="144"/>
    </location>
</feature>
<evidence type="ECO:0000256" key="1">
    <source>
        <dbReference type="ARBA" id="ARBA00004651"/>
    </source>
</evidence>
<keyword evidence="10" id="KW-1185">Reference proteome</keyword>
<proteinExistence type="inferred from homology"/>
<feature type="transmembrane region" description="Helical" evidence="7">
    <location>
        <begin position="246"/>
        <end position="268"/>
    </location>
</feature>
<dbReference type="InterPro" id="IPR050638">
    <property type="entry name" value="AA-Vitamin_Transporters"/>
</dbReference>
<dbReference type="Pfam" id="PF00892">
    <property type="entry name" value="EamA"/>
    <property type="match status" value="2"/>
</dbReference>
<feature type="transmembrane region" description="Helical" evidence="7">
    <location>
        <begin position="40"/>
        <end position="59"/>
    </location>
</feature>
<keyword evidence="4 7" id="KW-0812">Transmembrane</keyword>
<keyword evidence="6 7" id="KW-0472">Membrane</keyword>
<comment type="similarity">
    <text evidence="2">Belongs to the EamA transporter family.</text>
</comment>
<feature type="domain" description="EamA" evidence="8">
    <location>
        <begin position="155"/>
        <end position="288"/>
    </location>
</feature>
<gene>
    <name evidence="9" type="ordered locus">Afer_1646</name>
</gene>
<dbReference type="KEGG" id="afo:Afer_1646"/>
<feature type="transmembrane region" description="Helical" evidence="7">
    <location>
        <begin position="183"/>
        <end position="204"/>
    </location>
</feature>
<evidence type="ECO:0000259" key="8">
    <source>
        <dbReference type="Pfam" id="PF00892"/>
    </source>
</evidence>
<keyword evidence="5 7" id="KW-1133">Transmembrane helix</keyword>